<sequence length="137" mass="15811">MNTINKSTYSTWERCCSRLSFKTEGEINQLESSVEKDKSVEVDGQNDKSIQDDELQGEYDKTIEVENNESVEDCDVEDENKHDKGGMYIFHLIKIKVKMDKSDHSYILKEDIGYACCVCGLIQRSIESIIEFQRPKV</sequence>
<organism evidence="1 2">
    <name type="scientific">Smallanthus sonchifolius</name>
    <dbReference type="NCBI Taxonomy" id="185202"/>
    <lineage>
        <taxon>Eukaryota</taxon>
        <taxon>Viridiplantae</taxon>
        <taxon>Streptophyta</taxon>
        <taxon>Embryophyta</taxon>
        <taxon>Tracheophyta</taxon>
        <taxon>Spermatophyta</taxon>
        <taxon>Magnoliopsida</taxon>
        <taxon>eudicotyledons</taxon>
        <taxon>Gunneridae</taxon>
        <taxon>Pentapetalae</taxon>
        <taxon>asterids</taxon>
        <taxon>campanulids</taxon>
        <taxon>Asterales</taxon>
        <taxon>Asteraceae</taxon>
        <taxon>Asteroideae</taxon>
        <taxon>Heliantheae alliance</taxon>
        <taxon>Millerieae</taxon>
        <taxon>Smallanthus</taxon>
    </lineage>
</organism>
<proteinExistence type="predicted"/>
<accession>A0ACB9JMD7</accession>
<evidence type="ECO:0000313" key="2">
    <source>
        <dbReference type="Proteomes" id="UP001056120"/>
    </source>
</evidence>
<protein>
    <submittedName>
        <fullName evidence="1">Uncharacterized protein</fullName>
    </submittedName>
</protein>
<name>A0ACB9JMD7_9ASTR</name>
<dbReference type="Proteomes" id="UP001056120">
    <property type="component" value="Linkage Group LG03"/>
</dbReference>
<comment type="caution">
    <text evidence="1">The sequence shown here is derived from an EMBL/GenBank/DDBJ whole genome shotgun (WGS) entry which is preliminary data.</text>
</comment>
<keyword evidence="2" id="KW-1185">Reference proteome</keyword>
<evidence type="ECO:0000313" key="1">
    <source>
        <dbReference type="EMBL" id="KAI3820876.1"/>
    </source>
</evidence>
<gene>
    <name evidence="1" type="ORF">L1987_08426</name>
</gene>
<reference evidence="2" key="1">
    <citation type="journal article" date="2022" name="Mol. Ecol. Resour.">
        <title>The genomes of chicory, endive, great burdock and yacon provide insights into Asteraceae palaeo-polyploidization history and plant inulin production.</title>
        <authorList>
            <person name="Fan W."/>
            <person name="Wang S."/>
            <person name="Wang H."/>
            <person name="Wang A."/>
            <person name="Jiang F."/>
            <person name="Liu H."/>
            <person name="Zhao H."/>
            <person name="Xu D."/>
            <person name="Zhang Y."/>
        </authorList>
    </citation>
    <scope>NUCLEOTIDE SEQUENCE [LARGE SCALE GENOMIC DNA]</scope>
    <source>
        <strain evidence="2">cv. Yunnan</strain>
    </source>
</reference>
<dbReference type="EMBL" id="CM042020">
    <property type="protein sequence ID" value="KAI3820876.1"/>
    <property type="molecule type" value="Genomic_DNA"/>
</dbReference>
<reference evidence="1 2" key="2">
    <citation type="journal article" date="2022" name="Mol. Ecol. Resour.">
        <title>The genomes of chicory, endive, great burdock and yacon provide insights into Asteraceae paleo-polyploidization history and plant inulin production.</title>
        <authorList>
            <person name="Fan W."/>
            <person name="Wang S."/>
            <person name="Wang H."/>
            <person name="Wang A."/>
            <person name="Jiang F."/>
            <person name="Liu H."/>
            <person name="Zhao H."/>
            <person name="Xu D."/>
            <person name="Zhang Y."/>
        </authorList>
    </citation>
    <scope>NUCLEOTIDE SEQUENCE [LARGE SCALE GENOMIC DNA]</scope>
    <source>
        <strain evidence="2">cv. Yunnan</strain>
        <tissue evidence="1">Leaves</tissue>
    </source>
</reference>